<keyword evidence="2" id="KW-1185">Reference proteome</keyword>
<name>A0A087AQF2_9BIFI</name>
<protein>
    <submittedName>
        <fullName evidence="1">Uncharacterized protein</fullName>
    </submittedName>
</protein>
<dbReference type="Proteomes" id="UP000029067">
    <property type="component" value="Unassembled WGS sequence"/>
</dbReference>
<sequence length="293" mass="30295">MTGVDECAGAVADVARTCARTTSATSADMIYLRSVSMVQAWSRAGLRVMRSPLTPVTSTVSPFRARSASSSCSACGSVSSARGLLRCGSHVMSSMLMVVSFPATFVASNRGVWIIDPVAGCGGVAVPVVSLPVPCVFSCPTTCTRRAGRDAFPATFVTLCGLGACHGPRMRRGVSGCGLLAVGFDGSGLEPCRVEGEFLTLGASGEFLSRHVHGEHSGDSASQVPIVFVAAGGGIGCNSLPMLLRPSRVRRLVLVGRGWGRVSCHGRMVCAFRVVRGPHGACGRVRGGFVLVC</sequence>
<reference evidence="1 2" key="1">
    <citation type="submission" date="2014-03" db="EMBL/GenBank/DDBJ databases">
        <title>Genomics of Bifidobacteria.</title>
        <authorList>
            <person name="Ventura M."/>
            <person name="Milani C."/>
            <person name="Lugli G.A."/>
        </authorList>
    </citation>
    <scope>NUCLEOTIDE SEQUENCE [LARGE SCALE GENOMIC DNA]</scope>
    <source>
        <strain evidence="1 2">LMG 10738</strain>
    </source>
</reference>
<dbReference type="AlphaFoldDB" id="A0A087AQF2"/>
<gene>
    <name evidence="1" type="ORF">BCUN_0979</name>
</gene>
<evidence type="ECO:0000313" key="1">
    <source>
        <dbReference type="EMBL" id="KFI61002.1"/>
    </source>
</evidence>
<evidence type="ECO:0000313" key="2">
    <source>
        <dbReference type="Proteomes" id="UP000029067"/>
    </source>
</evidence>
<organism evidence="1 2">
    <name type="scientific">Bifidobacterium cuniculi</name>
    <dbReference type="NCBI Taxonomy" id="1688"/>
    <lineage>
        <taxon>Bacteria</taxon>
        <taxon>Bacillati</taxon>
        <taxon>Actinomycetota</taxon>
        <taxon>Actinomycetes</taxon>
        <taxon>Bifidobacteriales</taxon>
        <taxon>Bifidobacteriaceae</taxon>
        <taxon>Bifidobacterium</taxon>
    </lineage>
</organism>
<comment type="caution">
    <text evidence="1">The sequence shown here is derived from an EMBL/GenBank/DDBJ whole genome shotgun (WGS) entry which is preliminary data.</text>
</comment>
<accession>A0A087AQF2</accession>
<dbReference type="EMBL" id="JGYV01000017">
    <property type="protein sequence ID" value="KFI61002.1"/>
    <property type="molecule type" value="Genomic_DNA"/>
</dbReference>
<proteinExistence type="predicted"/>